<keyword evidence="4" id="KW-0547">Nucleotide-binding</keyword>
<dbReference type="Pfam" id="PF01336">
    <property type="entry name" value="tRNA_anti-codon"/>
    <property type="match status" value="1"/>
</dbReference>
<evidence type="ECO:0000256" key="4">
    <source>
        <dbReference type="ARBA" id="ARBA00022741"/>
    </source>
</evidence>
<dbReference type="InterPro" id="IPR002312">
    <property type="entry name" value="Asp/Asn-tRNA-synth_IIb"/>
</dbReference>
<keyword evidence="5" id="KW-0067">ATP-binding</keyword>
<evidence type="ECO:0000259" key="8">
    <source>
        <dbReference type="PROSITE" id="PS50862"/>
    </source>
</evidence>
<dbReference type="AlphaFoldDB" id="A0A182IK85"/>
<dbReference type="PROSITE" id="PS50862">
    <property type="entry name" value="AA_TRNA_LIGASE_II"/>
    <property type="match status" value="1"/>
</dbReference>
<evidence type="ECO:0000313" key="9">
    <source>
        <dbReference type="EnsemblMetazoa" id="AATE000734-PA.1"/>
    </source>
</evidence>
<dbReference type="GO" id="GO:0004816">
    <property type="term" value="F:asparagine-tRNA ligase activity"/>
    <property type="evidence" value="ECO:0007669"/>
    <property type="project" value="UniProtKB-EC"/>
</dbReference>
<protein>
    <recommendedName>
        <fullName evidence="2">asparagine--tRNA ligase</fullName>
        <ecNumber evidence="2">6.1.1.22</ecNumber>
    </recommendedName>
</protein>
<dbReference type="GO" id="GO:0005739">
    <property type="term" value="C:mitochondrion"/>
    <property type="evidence" value="ECO:0007669"/>
    <property type="project" value="TreeGrafter"/>
</dbReference>
<organism evidence="9">
    <name type="scientific">Anopheles atroparvus</name>
    <name type="common">European mosquito</name>
    <dbReference type="NCBI Taxonomy" id="41427"/>
    <lineage>
        <taxon>Eukaryota</taxon>
        <taxon>Metazoa</taxon>
        <taxon>Ecdysozoa</taxon>
        <taxon>Arthropoda</taxon>
        <taxon>Hexapoda</taxon>
        <taxon>Insecta</taxon>
        <taxon>Pterygota</taxon>
        <taxon>Neoptera</taxon>
        <taxon>Endopterygota</taxon>
        <taxon>Diptera</taxon>
        <taxon>Nematocera</taxon>
        <taxon>Culicoidea</taxon>
        <taxon>Culicidae</taxon>
        <taxon>Anophelinae</taxon>
        <taxon>Anopheles</taxon>
    </lineage>
</organism>
<dbReference type="PANTHER" id="PTHR22594">
    <property type="entry name" value="ASPARTYL/LYSYL-TRNA SYNTHETASE"/>
    <property type="match status" value="1"/>
</dbReference>
<evidence type="ECO:0000256" key="2">
    <source>
        <dbReference type="ARBA" id="ARBA00012816"/>
    </source>
</evidence>
<dbReference type="GO" id="GO:0003676">
    <property type="term" value="F:nucleic acid binding"/>
    <property type="evidence" value="ECO:0007669"/>
    <property type="project" value="InterPro"/>
</dbReference>
<name>A0A182IK85_ANOAO</name>
<feature type="domain" description="Aminoacyl-transfer RNA synthetases class-II family profile" evidence="8">
    <location>
        <begin position="150"/>
        <end position="465"/>
    </location>
</feature>
<evidence type="ECO:0000256" key="7">
    <source>
        <dbReference type="ARBA" id="ARBA00023146"/>
    </source>
</evidence>
<dbReference type="Pfam" id="PF00152">
    <property type="entry name" value="tRNA-synt_2"/>
    <property type="match status" value="1"/>
</dbReference>
<dbReference type="PANTHER" id="PTHR22594:SF34">
    <property type="entry name" value="ASPARAGINE--TRNA LIGASE, MITOCHONDRIAL-RELATED"/>
    <property type="match status" value="1"/>
</dbReference>
<dbReference type="InterPro" id="IPR006195">
    <property type="entry name" value="aa-tRNA-synth_II"/>
</dbReference>
<dbReference type="InterPro" id="IPR004364">
    <property type="entry name" value="Aa-tRNA-synt_II"/>
</dbReference>
<keyword evidence="6" id="KW-0648">Protein biosynthesis</keyword>
<dbReference type="CDD" id="cd04318">
    <property type="entry name" value="EcAsnRS_like_N"/>
    <property type="match status" value="1"/>
</dbReference>
<dbReference type="InterPro" id="IPR004522">
    <property type="entry name" value="Asn-tRNA-ligase"/>
</dbReference>
<dbReference type="SUPFAM" id="SSF50249">
    <property type="entry name" value="Nucleic acid-binding proteins"/>
    <property type="match status" value="1"/>
</dbReference>
<dbReference type="PRINTS" id="PR01042">
    <property type="entry name" value="TRNASYNTHASP"/>
</dbReference>
<dbReference type="InterPro" id="IPR012340">
    <property type="entry name" value="NA-bd_OB-fold"/>
</dbReference>
<dbReference type="EnsemblMetazoa" id="AATE000734-RA">
    <property type="protein sequence ID" value="AATE000734-PA.1"/>
    <property type="gene ID" value="AATE000734"/>
</dbReference>
<dbReference type="Gene3D" id="2.40.50.140">
    <property type="entry name" value="Nucleic acid-binding proteins"/>
    <property type="match status" value="1"/>
</dbReference>
<dbReference type="InterPro" id="IPR045864">
    <property type="entry name" value="aa-tRNA-synth_II/BPL/LPL"/>
</dbReference>
<reference evidence="9" key="1">
    <citation type="submission" date="2022-08" db="UniProtKB">
        <authorList>
            <consortium name="EnsemblMetazoa"/>
        </authorList>
    </citation>
    <scope>IDENTIFICATION</scope>
    <source>
        <strain evidence="9">EBRO</strain>
    </source>
</reference>
<comment type="similarity">
    <text evidence="1">Belongs to the class-II aminoacyl-tRNA synthetase family.</text>
</comment>
<dbReference type="VEuPathDB" id="VectorBase:AATE000734"/>
<keyword evidence="7" id="KW-0030">Aminoacyl-tRNA synthetase</keyword>
<keyword evidence="3" id="KW-0436">Ligase</keyword>
<dbReference type="NCBIfam" id="TIGR00457">
    <property type="entry name" value="asnS"/>
    <property type="match status" value="1"/>
</dbReference>
<dbReference type="GO" id="GO:0005524">
    <property type="term" value="F:ATP binding"/>
    <property type="evidence" value="ECO:0007669"/>
    <property type="project" value="UniProtKB-KW"/>
</dbReference>
<dbReference type="NCBIfam" id="NF003037">
    <property type="entry name" value="PRK03932.1"/>
    <property type="match status" value="1"/>
</dbReference>
<dbReference type="SUPFAM" id="SSF55681">
    <property type="entry name" value="Class II aaRS and biotin synthetases"/>
    <property type="match status" value="1"/>
</dbReference>
<dbReference type="InterPro" id="IPR004365">
    <property type="entry name" value="NA-bd_OB_tRNA"/>
</dbReference>
<evidence type="ECO:0000256" key="1">
    <source>
        <dbReference type="ARBA" id="ARBA00008226"/>
    </source>
</evidence>
<accession>A0A182IK85</accession>
<evidence type="ECO:0000256" key="6">
    <source>
        <dbReference type="ARBA" id="ARBA00022917"/>
    </source>
</evidence>
<sequence length="475" mass="54279">MAAALCVRLLRNPARNFIRAYRHYRIKDISANNCKPGDKVNVKGWVKSVRKMKGNLFVDVNDGSDANNFQLVVNKEKQFDTAYGSSIEAFGVLVASPKNQLELHVDNLNEIGKCPLAEGFPFYPKKSYPPEYVRNHLHLRSRVSSMCSTFRLRHEATRAFNEYLVQGGFVQIHTPVLTSNDCEGAGEAFLVKPSNEQLLKSMVKDGVPLEHGYFDRATFLTVSGQLHLEAMSHGLDKVYTFGPTFRAENCKSNIHLSEFYMLELEEAFMDSLEELADRVEDLVKQVSKCLLERSATDLSIVRKLTTDDPLEKAFEWMEKPFPRMNYDEAIRILKANQSKLKSSVSVEEGINKEQELFLVEHCQSPVFICYWPKEIKSFYMRENKQNARLVDALDLLVPHVGELVGGSVREDSYDTLLRKIPTTDALQWYLDLRKFGSVTTAGFGLGFERYLSWLLNVHNIKDVIPFPRWAHNCVM</sequence>
<evidence type="ECO:0000256" key="3">
    <source>
        <dbReference type="ARBA" id="ARBA00022598"/>
    </source>
</evidence>
<proteinExistence type="inferred from homology"/>
<dbReference type="EC" id="6.1.1.22" evidence="2"/>
<evidence type="ECO:0000256" key="5">
    <source>
        <dbReference type="ARBA" id="ARBA00022840"/>
    </source>
</evidence>
<dbReference type="Gene3D" id="3.30.930.10">
    <property type="entry name" value="Bira Bifunctional Protein, Domain 2"/>
    <property type="match status" value="1"/>
</dbReference>
<dbReference type="STRING" id="41427.A0A182IK85"/>
<dbReference type="GO" id="GO:0006421">
    <property type="term" value="P:asparaginyl-tRNA aminoacylation"/>
    <property type="evidence" value="ECO:0007669"/>
    <property type="project" value="InterPro"/>
</dbReference>